<evidence type="ECO:0000256" key="4">
    <source>
        <dbReference type="ARBA" id="ARBA00025742"/>
    </source>
</evidence>
<proteinExistence type="inferred from homology"/>
<dbReference type="GO" id="GO:0046872">
    <property type="term" value="F:metal ion binding"/>
    <property type="evidence" value="ECO:0007669"/>
    <property type="project" value="UniProtKB-KW"/>
</dbReference>
<evidence type="ECO:0000256" key="3">
    <source>
        <dbReference type="ARBA" id="ARBA00023004"/>
    </source>
</evidence>
<evidence type="ECO:0000313" key="6">
    <source>
        <dbReference type="EMBL" id="HIP89710.1"/>
    </source>
</evidence>
<dbReference type="GO" id="GO:0016787">
    <property type="term" value="F:hydrolase activity"/>
    <property type="evidence" value="ECO:0007669"/>
    <property type="project" value="UniProtKB-KW"/>
</dbReference>
<comment type="caution">
    <text evidence="6">The sequence shown here is derived from an EMBL/GenBank/DDBJ whole genome shotgun (WGS) entry which is preliminary data.</text>
</comment>
<gene>
    <name evidence="6" type="ORF">EYH24_07380</name>
</gene>
<dbReference type="InterPro" id="IPR029052">
    <property type="entry name" value="Metallo-depent_PP-like"/>
</dbReference>
<comment type="similarity">
    <text evidence="4">Belongs to the cyclic nucleotide phosphodiesterase class-III family.</text>
</comment>
<accession>A0A833E4N7</accession>
<dbReference type="Pfam" id="PF00149">
    <property type="entry name" value="Metallophos"/>
    <property type="match status" value="1"/>
</dbReference>
<sequence>MIKIAHISDTHITQEPAFKSYAYDLIVNEINRSDFDLVIHTGDVTNQGLKE</sequence>
<evidence type="ECO:0000256" key="1">
    <source>
        <dbReference type="ARBA" id="ARBA00022723"/>
    </source>
</evidence>
<feature type="domain" description="Calcineurin-like phosphoesterase" evidence="5">
    <location>
        <begin position="2"/>
        <end position="48"/>
    </location>
</feature>
<dbReference type="AlphaFoldDB" id="A0A833E4N7"/>
<reference evidence="6" key="1">
    <citation type="journal article" date="2020" name="ISME J.">
        <title>Gammaproteobacteria mediating utilization of methyl-, sulfur- and petroleum organic compounds in deep ocean hydrothermal plumes.</title>
        <authorList>
            <person name="Zhou Z."/>
            <person name="Liu Y."/>
            <person name="Pan J."/>
            <person name="Cron B.R."/>
            <person name="Toner B.M."/>
            <person name="Anantharaman K."/>
            <person name="Breier J.A."/>
            <person name="Dick G.J."/>
            <person name="Li M."/>
        </authorList>
    </citation>
    <scope>NUCLEOTIDE SEQUENCE</scope>
    <source>
        <strain evidence="6">SZUA-1476</strain>
    </source>
</reference>
<dbReference type="EMBL" id="DQUR01000245">
    <property type="protein sequence ID" value="HIP89710.1"/>
    <property type="molecule type" value="Genomic_DNA"/>
</dbReference>
<dbReference type="Proteomes" id="UP000653692">
    <property type="component" value="Unassembled WGS sequence"/>
</dbReference>
<dbReference type="Gene3D" id="3.60.21.10">
    <property type="match status" value="1"/>
</dbReference>
<keyword evidence="2" id="KW-0378">Hydrolase</keyword>
<feature type="non-terminal residue" evidence="6">
    <location>
        <position position="51"/>
    </location>
</feature>
<evidence type="ECO:0000313" key="7">
    <source>
        <dbReference type="Proteomes" id="UP000653692"/>
    </source>
</evidence>
<keyword evidence="3" id="KW-0408">Iron</keyword>
<dbReference type="SUPFAM" id="SSF56300">
    <property type="entry name" value="Metallo-dependent phosphatases"/>
    <property type="match status" value="1"/>
</dbReference>
<name>A0A833E4N7_9EURY</name>
<organism evidence="6 7">
    <name type="scientific">Thermococcus paralvinellae</name>
    <dbReference type="NCBI Taxonomy" id="582419"/>
    <lineage>
        <taxon>Archaea</taxon>
        <taxon>Methanobacteriati</taxon>
        <taxon>Methanobacteriota</taxon>
        <taxon>Thermococci</taxon>
        <taxon>Thermococcales</taxon>
        <taxon>Thermococcaceae</taxon>
        <taxon>Thermococcus</taxon>
    </lineage>
</organism>
<dbReference type="PANTHER" id="PTHR42988">
    <property type="entry name" value="PHOSPHOHYDROLASE"/>
    <property type="match status" value="1"/>
</dbReference>
<dbReference type="InterPro" id="IPR050884">
    <property type="entry name" value="CNP_phosphodiesterase-III"/>
</dbReference>
<evidence type="ECO:0000259" key="5">
    <source>
        <dbReference type="Pfam" id="PF00149"/>
    </source>
</evidence>
<keyword evidence="1" id="KW-0479">Metal-binding</keyword>
<evidence type="ECO:0000256" key="2">
    <source>
        <dbReference type="ARBA" id="ARBA00022801"/>
    </source>
</evidence>
<dbReference type="PANTHER" id="PTHR42988:SF2">
    <property type="entry name" value="CYCLIC NUCLEOTIDE PHOSPHODIESTERASE CBUA0032-RELATED"/>
    <property type="match status" value="1"/>
</dbReference>
<dbReference type="InterPro" id="IPR004843">
    <property type="entry name" value="Calcineurin-like_PHP"/>
</dbReference>
<protein>
    <submittedName>
        <fullName evidence="6">Metallophosphoesterase</fullName>
    </submittedName>
</protein>